<gene>
    <name evidence="2" type="ORF">MCHLO_01059</name>
</gene>
<keyword evidence="3" id="KW-1185">Reference proteome</keyword>
<evidence type="ECO:0000256" key="1">
    <source>
        <dbReference type="SAM" id="MobiDB-lite"/>
    </source>
</evidence>
<accession>A0ABQ0KXF5</accession>
<proteinExistence type="predicted"/>
<organism evidence="2 3">
    <name type="scientific">Mycena chlorophos</name>
    <name type="common">Agaric fungus</name>
    <name type="synonym">Agaricus chlorophos</name>
    <dbReference type="NCBI Taxonomy" id="658473"/>
    <lineage>
        <taxon>Eukaryota</taxon>
        <taxon>Fungi</taxon>
        <taxon>Dikarya</taxon>
        <taxon>Basidiomycota</taxon>
        <taxon>Agaricomycotina</taxon>
        <taxon>Agaricomycetes</taxon>
        <taxon>Agaricomycetidae</taxon>
        <taxon>Agaricales</taxon>
        <taxon>Marasmiineae</taxon>
        <taxon>Mycenaceae</taxon>
        <taxon>Mycena</taxon>
    </lineage>
</organism>
<feature type="compositionally biased region" description="Basic and acidic residues" evidence="1">
    <location>
        <begin position="27"/>
        <end position="36"/>
    </location>
</feature>
<sequence>MPSKYTTEEERSAARRASRRKYNLSAHGREIRKESNAARSRRKLAKSWISRLKIPSAVDEFAAEPNFESQNAFEAAGEMFCTVYRRRGNFTPEFARELKYWFKFPFDLKNGSNGDGYEPDEMGNIVNAYLSRIDHDWRAGWSSRLTTVRSVRDKQDMAREEVRRLLRTWDDMWNQQHDYPPMTKKGRVFTSHLMSVARRIKYLTHMHRPENYLGIVPK</sequence>
<feature type="compositionally biased region" description="Basic and acidic residues" evidence="1">
    <location>
        <begin position="1"/>
        <end position="13"/>
    </location>
</feature>
<dbReference type="Proteomes" id="UP000815677">
    <property type="component" value="Unassembled WGS sequence"/>
</dbReference>
<name>A0ABQ0KXF5_MYCCL</name>
<reference evidence="2" key="1">
    <citation type="submission" date="2014-09" db="EMBL/GenBank/DDBJ databases">
        <title>Genome sequence of the luminous mushroom Mycena chlorophos for searching fungal bioluminescence genes.</title>
        <authorList>
            <person name="Tanaka Y."/>
            <person name="Kasuga D."/>
            <person name="Oba Y."/>
            <person name="Hase S."/>
            <person name="Sato K."/>
            <person name="Oba Y."/>
            <person name="Sakakibara Y."/>
        </authorList>
    </citation>
    <scope>NUCLEOTIDE SEQUENCE</scope>
</reference>
<protein>
    <submittedName>
        <fullName evidence="2">Uncharacterized protein</fullName>
    </submittedName>
</protein>
<feature type="region of interest" description="Disordered" evidence="1">
    <location>
        <begin position="1"/>
        <end position="36"/>
    </location>
</feature>
<dbReference type="EMBL" id="DF838908">
    <property type="protein sequence ID" value="GAT43377.1"/>
    <property type="molecule type" value="Genomic_DNA"/>
</dbReference>
<evidence type="ECO:0000313" key="3">
    <source>
        <dbReference type="Proteomes" id="UP000815677"/>
    </source>
</evidence>
<evidence type="ECO:0000313" key="2">
    <source>
        <dbReference type="EMBL" id="GAT43377.1"/>
    </source>
</evidence>